<keyword evidence="1 2" id="KW-0238">DNA-binding</keyword>
<name>Q2J8U7_FRACC</name>
<dbReference type="PROSITE" id="PS50977">
    <property type="entry name" value="HTH_TETR_2"/>
    <property type="match status" value="1"/>
</dbReference>
<sequence length="193" mass="21233">MSPRRYEQRLRTAGADQTRRRILDAMYEQLPRLASVEAVARQAGVARSTVYLVFGSRAGLFDALTQDVLDRGGFADLVRAVQDPDPLVHLRGGITASVRVYAGQRDALWALRSMEQALDGALQRAEQDRLGGMEHLAERLAAHGLLRVPVAAAVDVLWLLTSFDAFDLLYTGRRLSVDEVAARLLATAEHALL</sequence>
<organism evidence="3 4">
    <name type="scientific">Frankia casuarinae (strain DSM 45818 / CECT 9043 / HFP020203 / CcI3)</name>
    <dbReference type="NCBI Taxonomy" id="106370"/>
    <lineage>
        <taxon>Bacteria</taxon>
        <taxon>Bacillati</taxon>
        <taxon>Actinomycetota</taxon>
        <taxon>Actinomycetes</taxon>
        <taxon>Frankiales</taxon>
        <taxon>Frankiaceae</taxon>
        <taxon>Frankia</taxon>
    </lineage>
</organism>
<dbReference type="AlphaFoldDB" id="Q2J8U7"/>
<dbReference type="InterPro" id="IPR001647">
    <property type="entry name" value="HTH_TetR"/>
</dbReference>
<evidence type="ECO:0000256" key="1">
    <source>
        <dbReference type="ARBA" id="ARBA00023125"/>
    </source>
</evidence>
<reference evidence="3 4" key="1">
    <citation type="journal article" date="2007" name="Genome Res.">
        <title>Genome characteristics of facultatively symbiotic Frankia sp. strains reflect host range and host plant biogeography.</title>
        <authorList>
            <person name="Normand P."/>
            <person name="Lapierre P."/>
            <person name="Tisa L.S."/>
            <person name="Gogarten J.P."/>
            <person name="Alloisio N."/>
            <person name="Bagnarol E."/>
            <person name="Bassi C.A."/>
            <person name="Berry A.M."/>
            <person name="Bickhart D.M."/>
            <person name="Choisne N."/>
            <person name="Couloux A."/>
            <person name="Cournoyer B."/>
            <person name="Cruveiller S."/>
            <person name="Daubin V."/>
            <person name="Demange N."/>
            <person name="Francino M.P."/>
            <person name="Goltsman E."/>
            <person name="Huang Y."/>
            <person name="Kopp O.R."/>
            <person name="Labarre L."/>
            <person name="Lapidus A."/>
            <person name="Lavire C."/>
            <person name="Marechal J."/>
            <person name="Martinez M."/>
            <person name="Mastronunzio J.E."/>
            <person name="Mullin B.C."/>
            <person name="Niemann J."/>
            <person name="Pujic P."/>
            <person name="Rawnsley T."/>
            <person name="Rouy Z."/>
            <person name="Schenowitz C."/>
            <person name="Sellstedt A."/>
            <person name="Tavares F."/>
            <person name="Tomkins J.P."/>
            <person name="Vallenet D."/>
            <person name="Valverde C."/>
            <person name="Wall L.G."/>
            <person name="Wang Y."/>
            <person name="Medigue C."/>
            <person name="Benson D.R."/>
        </authorList>
    </citation>
    <scope>NUCLEOTIDE SEQUENCE [LARGE SCALE GENOMIC DNA]</scope>
    <source>
        <strain evidence="4">DSM 45818 / CECT 9043 / CcI3</strain>
    </source>
</reference>
<dbReference type="OrthoDB" id="6077212at2"/>
<dbReference type="Proteomes" id="UP000001937">
    <property type="component" value="Chromosome"/>
</dbReference>
<feature type="DNA-binding region" description="H-T-H motif" evidence="2">
    <location>
        <begin position="35"/>
        <end position="54"/>
    </location>
</feature>
<dbReference type="Pfam" id="PF00440">
    <property type="entry name" value="TetR_N"/>
    <property type="match status" value="1"/>
</dbReference>
<evidence type="ECO:0000313" key="3">
    <source>
        <dbReference type="EMBL" id="ABD12295.1"/>
    </source>
</evidence>
<dbReference type="HOGENOM" id="CLU_107911_0_0_11"/>
<protein>
    <submittedName>
        <fullName evidence="3">Transcriptional regulator, TetR family</fullName>
    </submittedName>
</protein>
<evidence type="ECO:0000256" key="2">
    <source>
        <dbReference type="PROSITE-ProRule" id="PRU00335"/>
    </source>
</evidence>
<evidence type="ECO:0000313" key="4">
    <source>
        <dbReference type="Proteomes" id="UP000001937"/>
    </source>
</evidence>
<accession>A0A1X1PXH8</accession>
<accession>Q2J8U7</accession>
<dbReference type="KEGG" id="fra:Francci3_2937"/>
<dbReference type="RefSeq" id="WP_011437324.1">
    <property type="nucleotide sequence ID" value="NC_007777.1"/>
</dbReference>
<proteinExistence type="predicted"/>
<gene>
    <name evidence="3" type="ordered locus">Francci3_2937</name>
</gene>
<dbReference type="Gene3D" id="1.10.357.10">
    <property type="entry name" value="Tetracycline Repressor, domain 2"/>
    <property type="match status" value="1"/>
</dbReference>
<dbReference type="EMBL" id="CP000249">
    <property type="protein sequence ID" value="ABD12295.1"/>
    <property type="molecule type" value="Genomic_DNA"/>
</dbReference>
<keyword evidence="4" id="KW-1185">Reference proteome</keyword>
<dbReference type="GO" id="GO:0003677">
    <property type="term" value="F:DNA binding"/>
    <property type="evidence" value="ECO:0007669"/>
    <property type="project" value="UniProtKB-UniRule"/>
</dbReference>
<dbReference type="SUPFAM" id="SSF46689">
    <property type="entry name" value="Homeodomain-like"/>
    <property type="match status" value="1"/>
</dbReference>
<dbReference type="InterPro" id="IPR009057">
    <property type="entry name" value="Homeodomain-like_sf"/>
</dbReference>
<dbReference type="STRING" id="106370.Francci3_2937"/>
<dbReference type="eggNOG" id="COG1309">
    <property type="taxonomic scope" value="Bacteria"/>
</dbReference>